<evidence type="ECO:0000313" key="2">
    <source>
        <dbReference type="Proteomes" id="UP000664032"/>
    </source>
</evidence>
<dbReference type="EMBL" id="JAFIQS020000002">
    <property type="protein sequence ID" value="KAH9485441.1"/>
    <property type="molecule type" value="Genomic_DNA"/>
</dbReference>
<dbReference type="Proteomes" id="UP000664032">
    <property type="component" value="Unassembled WGS sequence"/>
</dbReference>
<comment type="caution">
    <text evidence="1">The sequence shown here is derived from an EMBL/GenBank/DDBJ whole genome shotgun (WGS) entry which is preliminary data.</text>
</comment>
<protein>
    <submittedName>
        <fullName evidence="1">Uncharacterized protein</fullName>
    </submittedName>
</protein>
<proteinExistence type="predicted"/>
<name>A0ACB8HD90_PSICU</name>
<gene>
    <name evidence="1" type="ORF">JR316_0002349</name>
</gene>
<sequence>MDKHLPLYRPGTTRPTALKSLLVAILVVTATVFSVGIAFHWRQNTASHVPLNAAQIIQQCQALYVLPGPPSDFHERTQSDRYVVGTPPTLIRNATIWTGGDSGHEVIMGDILIDKGIIKQVGTFQQSVLNTYKDLLVVVDAAGAWVTPGIIDVHSHLGVDSAPALRGSDDTNSLKGLVLPWLRSLDGLNTHDDAYQLTVSGGVTTANILPGSADAIGAQSFYICHWLYNKPILSLGGQAFTIKLRPTSERSSSAMVLEPPHSLNGTHVDQSRPRWRQMKHACGENPSRVYSNTRMDTIWAFREAYNTARKMKEKQDQYCSKALSGQWKNLGEFPDDLQWEALVDVLRGRVKVHNHCYEAVDLDGMVRLTNEFKFSIAAFHHAHETYLVPDLLKKAYGPTPAIALFATNARYKREAYRGSEFAPRILAENGLRVVMKSDHPVMNSRHLLHDAQQAHYYGLPHNLALSSVISTPANVLGYDHRIGYMKQDVVIWDSHPLSLGAAPKQVYIDGVAQLKKPHVSKKPSDSQKIPKTPNFDQEAKETLEYDGLPPLEPIQSKSDTIVFTNIDSVFTRQGQKIIHAFSSARKGEAGVVVVKSGEIICIGASLDCTHAHTDSDADVFDLEGGSISPALISFGSRLGLNHIDAEPSTNDGSVHDPLKSDWPSLLGEGSIIRAVDGLQFSTRDALLAYRSGVTVGVTAPSSSGFLDGLGTAFNTGSSHRLATGAVVQDFTALHISIDSTKPSVSTQIAALRRLLNGGGEGELKDLFADVVKGNLPLVIQVQSADTMASLINLKFETEKIHGHSIHITFVGANEAHLLAKEIGNACVGVVLRPSRPFPATWKSKRILPGPPLTRDSSIMALVEHNVTVAVGVEEQWASRNLRFDVAWSALEADGRLSPQDAIALASTNLESLLGVRVPNLDLVAVKGGSLLDFKGKVVGLISPGRGLVDLVG</sequence>
<keyword evidence="2" id="KW-1185">Reference proteome</keyword>
<reference evidence="1" key="1">
    <citation type="submission" date="2021-10" db="EMBL/GenBank/DDBJ databases">
        <title>Psilocybe cubensis genome.</title>
        <authorList>
            <person name="Mckernan K.J."/>
            <person name="Crawford S."/>
            <person name="Trippe A."/>
            <person name="Kane L.T."/>
            <person name="Mclaughlin S."/>
        </authorList>
    </citation>
    <scope>NUCLEOTIDE SEQUENCE</scope>
    <source>
        <strain evidence="1">MGC-MH-2018</strain>
    </source>
</reference>
<accession>A0ACB8HD90</accession>
<evidence type="ECO:0000313" key="1">
    <source>
        <dbReference type="EMBL" id="KAH9485441.1"/>
    </source>
</evidence>
<organism evidence="1 2">
    <name type="scientific">Psilocybe cubensis</name>
    <name type="common">Psychedelic mushroom</name>
    <name type="synonym">Stropharia cubensis</name>
    <dbReference type="NCBI Taxonomy" id="181762"/>
    <lineage>
        <taxon>Eukaryota</taxon>
        <taxon>Fungi</taxon>
        <taxon>Dikarya</taxon>
        <taxon>Basidiomycota</taxon>
        <taxon>Agaricomycotina</taxon>
        <taxon>Agaricomycetes</taxon>
        <taxon>Agaricomycetidae</taxon>
        <taxon>Agaricales</taxon>
        <taxon>Agaricineae</taxon>
        <taxon>Strophariaceae</taxon>
        <taxon>Psilocybe</taxon>
    </lineage>
</organism>